<dbReference type="KEGG" id="cid:P73_1087"/>
<keyword evidence="1" id="KW-1133">Transmembrane helix</keyword>
<keyword evidence="3" id="KW-1185">Reference proteome</keyword>
<dbReference type="Proteomes" id="UP000031521">
    <property type="component" value="Chromosome"/>
</dbReference>
<accession>A0A0B5E023</accession>
<sequence>MNILFGTILICTAAVWLWSTLPNAEWRRASYAAAIQTLKFTLPRVLVALLGAGFFADLLPADLVRSYLGQDAGLSALALAMLLGPLTPGGAFVSFAIGAAALKAGAGVLPVLVYVTAWSLFSLTKLLSYELSFMGRQATMMRLAVSLPIPLLLAALAGQVI</sequence>
<dbReference type="RefSeq" id="WP_052453057.1">
    <property type="nucleotide sequence ID" value="NZ_CP004393.1"/>
</dbReference>
<evidence type="ECO:0000256" key="1">
    <source>
        <dbReference type="SAM" id="Phobius"/>
    </source>
</evidence>
<dbReference type="STRING" id="1208324.P73_1087"/>
<dbReference type="HOGENOM" id="CLU_101297_1_2_5"/>
<protein>
    <recommendedName>
        <fullName evidence="4">Permease</fullName>
    </recommendedName>
</protein>
<organism evidence="2 3">
    <name type="scientific">Celeribacter indicus</name>
    <dbReference type="NCBI Taxonomy" id="1208324"/>
    <lineage>
        <taxon>Bacteria</taxon>
        <taxon>Pseudomonadati</taxon>
        <taxon>Pseudomonadota</taxon>
        <taxon>Alphaproteobacteria</taxon>
        <taxon>Rhodobacterales</taxon>
        <taxon>Roseobacteraceae</taxon>
        <taxon>Celeribacter</taxon>
    </lineage>
</organism>
<reference evidence="2 3" key="1">
    <citation type="journal article" date="2014" name="Int. J. Syst. Evol. Microbiol.">
        <title>Celeribacter indicus sp. nov., a polycyclic aromatic hydrocarbon-degrading bacterium from deep-sea sediment and reclassification of Huaishuia halophila as Celeribacter halophilus comb. nov.</title>
        <authorList>
            <person name="Lai Q."/>
            <person name="Cao J."/>
            <person name="Yuan J."/>
            <person name="Li F."/>
            <person name="Shao Z."/>
        </authorList>
    </citation>
    <scope>NUCLEOTIDE SEQUENCE [LARGE SCALE GENOMIC DNA]</scope>
    <source>
        <strain evidence="2">P73</strain>
    </source>
</reference>
<dbReference type="AlphaFoldDB" id="A0A0B5E023"/>
<keyword evidence="1" id="KW-0472">Membrane</keyword>
<feature type="transmembrane region" description="Helical" evidence="1">
    <location>
        <begin position="42"/>
        <end position="64"/>
    </location>
</feature>
<keyword evidence="1" id="KW-0812">Transmembrane</keyword>
<dbReference type="EMBL" id="CP004393">
    <property type="protein sequence ID" value="AJE45802.1"/>
    <property type="molecule type" value="Genomic_DNA"/>
</dbReference>
<feature type="transmembrane region" description="Helical" evidence="1">
    <location>
        <begin position="108"/>
        <end position="128"/>
    </location>
</feature>
<proteinExistence type="predicted"/>
<name>A0A0B5E023_9RHOB</name>
<evidence type="ECO:0000313" key="2">
    <source>
        <dbReference type="EMBL" id="AJE45802.1"/>
    </source>
</evidence>
<evidence type="ECO:0008006" key="4">
    <source>
        <dbReference type="Google" id="ProtNLM"/>
    </source>
</evidence>
<dbReference type="OrthoDB" id="5797386at2"/>
<feature type="transmembrane region" description="Helical" evidence="1">
    <location>
        <begin position="140"/>
        <end position="160"/>
    </location>
</feature>
<gene>
    <name evidence="2" type="ORF">P73_1087</name>
</gene>
<feature type="transmembrane region" description="Helical" evidence="1">
    <location>
        <begin position="76"/>
        <end position="102"/>
    </location>
</feature>
<evidence type="ECO:0000313" key="3">
    <source>
        <dbReference type="Proteomes" id="UP000031521"/>
    </source>
</evidence>